<organism evidence="9 10">
    <name type="scientific">Allomyces macrogynus (strain ATCC 38327)</name>
    <name type="common">Allomyces javanicus var. macrogynus</name>
    <dbReference type="NCBI Taxonomy" id="578462"/>
    <lineage>
        <taxon>Eukaryota</taxon>
        <taxon>Fungi</taxon>
        <taxon>Fungi incertae sedis</taxon>
        <taxon>Blastocladiomycota</taxon>
        <taxon>Blastocladiomycetes</taxon>
        <taxon>Blastocladiales</taxon>
        <taxon>Blastocladiaceae</taxon>
        <taxon>Allomyces</taxon>
    </lineage>
</organism>
<dbReference type="Pfam" id="PF00003">
    <property type="entry name" value="7tm_3"/>
    <property type="match status" value="1"/>
</dbReference>
<feature type="transmembrane region" description="Helical" evidence="7">
    <location>
        <begin position="349"/>
        <end position="371"/>
    </location>
</feature>
<keyword evidence="6" id="KW-0325">Glycoprotein</keyword>
<dbReference type="InterPro" id="IPR028082">
    <property type="entry name" value="Peripla_BP_I"/>
</dbReference>
<dbReference type="Proteomes" id="UP000054350">
    <property type="component" value="Unassembled WGS sequence"/>
</dbReference>
<dbReference type="OrthoDB" id="5597995at2759"/>
<dbReference type="SUPFAM" id="SSF53822">
    <property type="entry name" value="Periplasmic binding protein-like I"/>
    <property type="match status" value="1"/>
</dbReference>
<dbReference type="InterPro" id="IPR017978">
    <property type="entry name" value="GPCR_3_C"/>
</dbReference>
<keyword evidence="10" id="KW-1185">Reference proteome</keyword>
<evidence type="ECO:0000256" key="6">
    <source>
        <dbReference type="ARBA" id="ARBA00023180"/>
    </source>
</evidence>
<gene>
    <name evidence="9" type="ORF">AMAG_13746</name>
</gene>
<name>A0A0L0T3U6_ALLM3</name>
<dbReference type="PRINTS" id="PR00248">
    <property type="entry name" value="GPCRMGR"/>
</dbReference>
<comment type="subcellular location">
    <subcellularLocation>
        <location evidence="1">Membrane</location>
        <topology evidence="1">Multi-pass membrane protein</topology>
    </subcellularLocation>
</comment>
<keyword evidence="2 7" id="KW-0812">Transmembrane</keyword>
<feature type="transmembrane region" description="Helical" evidence="7">
    <location>
        <begin position="509"/>
        <end position="530"/>
    </location>
</feature>
<dbReference type="GO" id="GO:0004930">
    <property type="term" value="F:G protein-coupled receptor activity"/>
    <property type="evidence" value="ECO:0007669"/>
    <property type="project" value="InterPro"/>
</dbReference>
<feature type="transmembrane region" description="Helical" evidence="7">
    <location>
        <begin position="458"/>
        <end position="481"/>
    </location>
</feature>
<evidence type="ECO:0000313" key="9">
    <source>
        <dbReference type="EMBL" id="KNE69380.1"/>
    </source>
</evidence>
<evidence type="ECO:0000256" key="7">
    <source>
        <dbReference type="SAM" id="Phobius"/>
    </source>
</evidence>
<accession>A0A0L0T3U6</accession>
<dbReference type="GO" id="GO:0016020">
    <property type="term" value="C:membrane"/>
    <property type="evidence" value="ECO:0007669"/>
    <property type="project" value="UniProtKB-SubCell"/>
</dbReference>
<feature type="domain" description="G-protein coupled receptors family 3 profile" evidence="8">
    <location>
        <begin position="348"/>
        <end position="594"/>
    </location>
</feature>
<keyword evidence="4 7" id="KW-0472">Membrane</keyword>
<dbReference type="InterPro" id="IPR001828">
    <property type="entry name" value="ANF_lig-bd_rcpt"/>
</dbReference>
<evidence type="ECO:0000256" key="2">
    <source>
        <dbReference type="ARBA" id="ARBA00022692"/>
    </source>
</evidence>
<dbReference type="AlphaFoldDB" id="A0A0L0T3U6"/>
<dbReference type="STRING" id="578462.A0A0L0T3U6"/>
<feature type="transmembrane region" description="Helical" evidence="7">
    <location>
        <begin position="542"/>
        <end position="567"/>
    </location>
</feature>
<evidence type="ECO:0000256" key="4">
    <source>
        <dbReference type="ARBA" id="ARBA00023136"/>
    </source>
</evidence>
<dbReference type="EMBL" id="GG745360">
    <property type="protein sequence ID" value="KNE69380.1"/>
    <property type="molecule type" value="Genomic_DNA"/>
</dbReference>
<dbReference type="Gene3D" id="3.40.50.2300">
    <property type="match status" value="1"/>
</dbReference>
<protein>
    <recommendedName>
        <fullName evidence="8">G-protein coupled receptors family 3 profile domain-containing protein</fullName>
    </recommendedName>
</protein>
<dbReference type="InterPro" id="IPR050726">
    <property type="entry name" value="mGluR"/>
</dbReference>
<evidence type="ECO:0000313" key="10">
    <source>
        <dbReference type="Proteomes" id="UP000054350"/>
    </source>
</evidence>
<feature type="transmembrane region" description="Helical" evidence="7">
    <location>
        <begin position="573"/>
        <end position="593"/>
    </location>
</feature>
<dbReference type="Pfam" id="PF01094">
    <property type="entry name" value="ANF_receptor"/>
    <property type="match status" value="1"/>
</dbReference>
<dbReference type="PROSITE" id="PS50259">
    <property type="entry name" value="G_PROTEIN_RECEP_F3_4"/>
    <property type="match status" value="1"/>
</dbReference>
<proteinExistence type="predicted"/>
<evidence type="ECO:0000256" key="3">
    <source>
        <dbReference type="ARBA" id="ARBA00022989"/>
    </source>
</evidence>
<keyword evidence="5" id="KW-0675">Receptor</keyword>
<reference evidence="10" key="2">
    <citation type="submission" date="2009-11" db="EMBL/GenBank/DDBJ databases">
        <title>The Genome Sequence of Allomyces macrogynus strain ATCC 38327.</title>
        <authorList>
            <consortium name="The Broad Institute Genome Sequencing Platform"/>
            <person name="Russ C."/>
            <person name="Cuomo C."/>
            <person name="Shea T."/>
            <person name="Young S.K."/>
            <person name="Zeng Q."/>
            <person name="Koehrsen M."/>
            <person name="Haas B."/>
            <person name="Borodovsky M."/>
            <person name="Guigo R."/>
            <person name="Alvarado L."/>
            <person name="Berlin A."/>
            <person name="Borenstein D."/>
            <person name="Chen Z."/>
            <person name="Engels R."/>
            <person name="Freedman E."/>
            <person name="Gellesch M."/>
            <person name="Goldberg J."/>
            <person name="Griggs A."/>
            <person name="Gujja S."/>
            <person name="Heiman D."/>
            <person name="Hepburn T."/>
            <person name="Howarth C."/>
            <person name="Jen D."/>
            <person name="Larson L."/>
            <person name="Lewis B."/>
            <person name="Mehta T."/>
            <person name="Park D."/>
            <person name="Pearson M."/>
            <person name="Roberts A."/>
            <person name="Saif S."/>
            <person name="Shenoy N."/>
            <person name="Sisk P."/>
            <person name="Stolte C."/>
            <person name="Sykes S."/>
            <person name="Walk T."/>
            <person name="White J."/>
            <person name="Yandava C."/>
            <person name="Burger G."/>
            <person name="Gray M.W."/>
            <person name="Holland P.W.H."/>
            <person name="King N."/>
            <person name="Lang F.B.F."/>
            <person name="Roger A.J."/>
            <person name="Ruiz-Trillo I."/>
            <person name="Lander E."/>
            <person name="Nusbaum C."/>
        </authorList>
    </citation>
    <scope>NUCLEOTIDE SEQUENCE [LARGE SCALE GENOMIC DNA]</scope>
    <source>
        <strain evidence="10">ATCC 38327</strain>
    </source>
</reference>
<dbReference type="VEuPathDB" id="FungiDB:AMAG_13746"/>
<feature type="transmembrane region" description="Helical" evidence="7">
    <location>
        <begin position="417"/>
        <end position="437"/>
    </location>
</feature>
<dbReference type="PANTHER" id="PTHR24060">
    <property type="entry name" value="METABOTROPIC GLUTAMATE RECEPTOR"/>
    <property type="match status" value="1"/>
</dbReference>
<feature type="transmembrane region" description="Helical" evidence="7">
    <location>
        <begin position="383"/>
        <end position="405"/>
    </location>
</feature>
<evidence type="ECO:0000256" key="5">
    <source>
        <dbReference type="ARBA" id="ARBA00023170"/>
    </source>
</evidence>
<sequence length="675" mass="73062">MSAENGDMALISDFLSSNVIPSVLAVSKDHVFMCSGSATANDLSDNTTFPYFFRTMAPDNYGATVAAVTLQYFNWSKVNVISSTDAYGSSMSSKLTALATTFDYSIAMWADISPSATLATARAVLEPFVNSPSRVTLLLTSPATIARILIAARQLGFNPRDWVWVAGEGGKLGRSLVPTLSDKPAVDMGYLEGLLVTYPTEEDVTSPAFIALSNAYAAAHIGTDLRNTDSAYWFFMQTCGEAHVRGVLALAQKFGAAAVLSRSHNATLADYLVPFMSSTGPVSYVGGDRSGLYKILNVQNGTLVPVMTIDDNLIVNASVPVLFSGGRTEVPSWRPTLTLAMVQFSDPGAIAIMSLCSLGFFSTLAAWTYLFRNRRAKLVRHHGFPFLSMVTVGLILLLLAPFLWIGGVPTRAMCKTSNWLVTLGTCTVLSTLVARAYRIFSIFDNRVLAKSRSTRTRVILLRMLIAPAIQVMLLGADGILVPTAPVMTVTRSTYFYTCQTGGDETLHNALIYTSGSVNIILVFTTAYLSFRTRKIHTAYQETAYLSLTTQHLVFILILSGALLILFIGNPVAAYYVQSVAVLWGSAMVSYTMLWRIVHAHRRETAAVDQSMAMSQHDWGDHGVSAAVGAHSATGAGNGEARRTVERGRVDYDGREAASWEKGVLARSCVFWTAGP</sequence>
<reference evidence="9 10" key="1">
    <citation type="submission" date="2009-11" db="EMBL/GenBank/DDBJ databases">
        <title>Annotation of Allomyces macrogynus ATCC 38327.</title>
        <authorList>
            <consortium name="The Broad Institute Genome Sequencing Platform"/>
            <person name="Russ C."/>
            <person name="Cuomo C."/>
            <person name="Burger G."/>
            <person name="Gray M.W."/>
            <person name="Holland P.W.H."/>
            <person name="King N."/>
            <person name="Lang F.B.F."/>
            <person name="Roger A.J."/>
            <person name="Ruiz-Trillo I."/>
            <person name="Young S.K."/>
            <person name="Zeng Q."/>
            <person name="Gargeya S."/>
            <person name="Fitzgerald M."/>
            <person name="Haas B."/>
            <person name="Abouelleil A."/>
            <person name="Alvarado L."/>
            <person name="Arachchi H.M."/>
            <person name="Berlin A."/>
            <person name="Chapman S.B."/>
            <person name="Gearin G."/>
            <person name="Goldberg J."/>
            <person name="Griggs A."/>
            <person name="Gujja S."/>
            <person name="Hansen M."/>
            <person name="Heiman D."/>
            <person name="Howarth C."/>
            <person name="Larimer J."/>
            <person name="Lui A."/>
            <person name="MacDonald P.J.P."/>
            <person name="McCowen C."/>
            <person name="Montmayeur A."/>
            <person name="Murphy C."/>
            <person name="Neiman D."/>
            <person name="Pearson M."/>
            <person name="Priest M."/>
            <person name="Roberts A."/>
            <person name="Saif S."/>
            <person name="Shea T."/>
            <person name="Sisk P."/>
            <person name="Stolte C."/>
            <person name="Sykes S."/>
            <person name="Wortman J."/>
            <person name="Nusbaum C."/>
            <person name="Birren B."/>
        </authorList>
    </citation>
    <scope>NUCLEOTIDE SEQUENCE [LARGE SCALE GENOMIC DNA]</scope>
    <source>
        <strain evidence="9 10">ATCC 38327</strain>
    </source>
</reference>
<dbReference type="eggNOG" id="KOG1056">
    <property type="taxonomic scope" value="Eukaryota"/>
</dbReference>
<dbReference type="InterPro" id="IPR000337">
    <property type="entry name" value="GPCR_3"/>
</dbReference>
<evidence type="ECO:0000256" key="1">
    <source>
        <dbReference type="ARBA" id="ARBA00004141"/>
    </source>
</evidence>
<evidence type="ECO:0000259" key="8">
    <source>
        <dbReference type="PROSITE" id="PS50259"/>
    </source>
</evidence>
<keyword evidence="3 7" id="KW-1133">Transmembrane helix</keyword>